<dbReference type="InterPro" id="IPR005110">
    <property type="entry name" value="MoeA_linker/N"/>
</dbReference>
<dbReference type="SMART" id="SM00852">
    <property type="entry name" value="MoCF_biosynth"/>
    <property type="match status" value="1"/>
</dbReference>
<dbReference type="InterPro" id="IPR001453">
    <property type="entry name" value="MoaB/Mog_dom"/>
</dbReference>
<dbReference type="Gene3D" id="2.170.190.11">
    <property type="entry name" value="Molybdopterin biosynthesis moea protein, domain 3"/>
    <property type="match status" value="1"/>
</dbReference>
<sequence>MADGCGCDALAHDLLSVPEALEKGLAAAAPIGMRESLPLAEAIGRVLAQDCVSQTDMPGFDNAAMDGFALRTADLGSGSRFELPVAGRVAAGDSGVKEAPSGAALRILTGAPVPAGFDAVVMQEHCERLDGRIRFDRRPQPGQHIRRAGEDLRAGETILTKGCLIGPREAGALAAAGYGQVQVNRRLKVAFFSTGNELRHPGEPLGPGQIWNSNRFMLRALLDRPWVELSDIGPVDDDPMRLEKTLREACDNADLIVTTGGVSVGDEDHMPRLFAAMGGKADVMKVAMKPGKPLMFGRRGGALYIGLPGNPVSAYVTWRVIGAHMMARRAGLSYRPEPLLPAVAAADYHRHPGRQEYRPARILDTTPDGRPRLKLLGSSYSGRVALLAQADGVAVLPAQAADIAEGAHLEFLRF</sequence>
<dbReference type="CDD" id="cd00887">
    <property type="entry name" value="MoeA"/>
    <property type="match status" value="1"/>
</dbReference>
<comment type="function">
    <text evidence="1 6">Catalyzes the insertion of molybdate into adenylated molybdopterin with the concomitant release of AMP.</text>
</comment>
<evidence type="ECO:0000313" key="8">
    <source>
        <dbReference type="EMBL" id="SHF20248.1"/>
    </source>
</evidence>
<comment type="cofactor">
    <cofactor evidence="6">
        <name>Mg(2+)</name>
        <dbReference type="ChEBI" id="CHEBI:18420"/>
    </cofactor>
</comment>
<dbReference type="GO" id="GO:0006777">
    <property type="term" value="P:Mo-molybdopterin cofactor biosynthetic process"/>
    <property type="evidence" value="ECO:0007669"/>
    <property type="project" value="UniProtKB-UniRule"/>
</dbReference>
<dbReference type="Proteomes" id="UP000325134">
    <property type="component" value="Unassembled WGS sequence"/>
</dbReference>
<dbReference type="Pfam" id="PF03453">
    <property type="entry name" value="MoeA_N"/>
    <property type="match status" value="1"/>
</dbReference>
<dbReference type="NCBIfam" id="TIGR00177">
    <property type="entry name" value="molyb_syn"/>
    <property type="match status" value="1"/>
</dbReference>
<dbReference type="InterPro" id="IPR036135">
    <property type="entry name" value="MoeA_linker/N_sf"/>
</dbReference>
<accession>A0A1M4ZQH3</accession>
<comment type="pathway">
    <text evidence="2 6">Cofactor biosynthesis; molybdopterin biosynthesis.</text>
</comment>
<dbReference type="InterPro" id="IPR038987">
    <property type="entry name" value="MoeA-like"/>
</dbReference>
<dbReference type="NCBIfam" id="NF045515">
    <property type="entry name" value="Glp_gephyrin"/>
    <property type="match status" value="1"/>
</dbReference>
<dbReference type="Gene3D" id="3.40.980.10">
    <property type="entry name" value="MoaB/Mog-like domain"/>
    <property type="match status" value="1"/>
</dbReference>
<keyword evidence="6" id="KW-0808">Transferase</keyword>
<dbReference type="SUPFAM" id="SSF53218">
    <property type="entry name" value="Molybdenum cofactor biosynthesis proteins"/>
    <property type="match status" value="1"/>
</dbReference>
<name>A0A1M4ZQH3_9RHOB</name>
<dbReference type="RefSeq" id="WP_188127784.1">
    <property type="nucleotide sequence ID" value="NZ_FQVK01000021.1"/>
</dbReference>
<dbReference type="GO" id="GO:0046872">
    <property type="term" value="F:metal ion binding"/>
    <property type="evidence" value="ECO:0007669"/>
    <property type="project" value="UniProtKB-UniRule"/>
</dbReference>
<dbReference type="GO" id="GO:0061599">
    <property type="term" value="F:molybdopterin molybdotransferase activity"/>
    <property type="evidence" value="ECO:0007669"/>
    <property type="project" value="UniProtKB-UniRule"/>
</dbReference>
<dbReference type="Pfam" id="PF00994">
    <property type="entry name" value="MoCF_biosynth"/>
    <property type="match status" value="1"/>
</dbReference>
<dbReference type="PANTHER" id="PTHR10192">
    <property type="entry name" value="MOLYBDOPTERIN BIOSYNTHESIS PROTEIN"/>
    <property type="match status" value="1"/>
</dbReference>
<gene>
    <name evidence="8" type="ORF">SAMN05444279_12117</name>
</gene>
<evidence type="ECO:0000256" key="6">
    <source>
        <dbReference type="RuleBase" id="RU365090"/>
    </source>
</evidence>
<dbReference type="SUPFAM" id="SSF63867">
    <property type="entry name" value="MoeA C-terminal domain-like"/>
    <property type="match status" value="1"/>
</dbReference>
<comment type="similarity">
    <text evidence="3 6">Belongs to the MoeA family.</text>
</comment>
<dbReference type="InterPro" id="IPR036688">
    <property type="entry name" value="MoeA_C_domain_IV_sf"/>
</dbReference>
<organism evidence="8 9">
    <name type="scientific">Ruegeria intermedia</name>
    <dbReference type="NCBI Taxonomy" id="996115"/>
    <lineage>
        <taxon>Bacteria</taxon>
        <taxon>Pseudomonadati</taxon>
        <taxon>Pseudomonadota</taxon>
        <taxon>Alphaproteobacteria</taxon>
        <taxon>Rhodobacterales</taxon>
        <taxon>Roseobacteraceae</taxon>
        <taxon>Ruegeria</taxon>
    </lineage>
</organism>
<evidence type="ECO:0000256" key="5">
    <source>
        <dbReference type="ARBA" id="ARBA00047317"/>
    </source>
</evidence>
<keyword evidence="9" id="KW-1185">Reference proteome</keyword>
<keyword evidence="4 6" id="KW-0501">Molybdenum cofactor biosynthesis</keyword>
<dbReference type="GO" id="GO:0005829">
    <property type="term" value="C:cytosol"/>
    <property type="evidence" value="ECO:0007669"/>
    <property type="project" value="TreeGrafter"/>
</dbReference>
<dbReference type="EMBL" id="FQVK01000021">
    <property type="protein sequence ID" value="SHF20248.1"/>
    <property type="molecule type" value="Genomic_DNA"/>
</dbReference>
<dbReference type="AlphaFoldDB" id="A0A1M4ZQH3"/>
<proteinExistence type="inferred from homology"/>
<evidence type="ECO:0000256" key="3">
    <source>
        <dbReference type="ARBA" id="ARBA00010763"/>
    </source>
</evidence>
<dbReference type="EC" id="2.10.1.1" evidence="6"/>
<dbReference type="SUPFAM" id="SSF63882">
    <property type="entry name" value="MoeA N-terminal region -like"/>
    <property type="match status" value="1"/>
</dbReference>
<dbReference type="Gene3D" id="2.40.340.10">
    <property type="entry name" value="MoeA, C-terminal, domain IV"/>
    <property type="match status" value="1"/>
</dbReference>
<dbReference type="PANTHER" id="PTHR10192:SF5">
    <property type="entry name" value="GEPHYRIN"/>
    <property type="match status" value="1"/>
</dbReference>
<evidence type="ECO:0000256" key="1">
    <source>
        <dbReference type="ARBA" id="ARBA00002901"/>
    </source>
</evidence>
<evidence type="ECO:0000313" key="9">
    <source>
        <dbReference type="Proteomes" id="UP000325134"/>
    </source>
</evidence>
<dbReference type="UniPathway" id="UPA00344"/>
<evidence type="ECO:0000256" key="2">
    <source>
        <dbReference type="ARBA" id="ARBA00005046"/>
    </source>
</evidence>
<keyword evidence="6" id="KW-0479">Metal-binding</keyword>
<keyword evidence="6" id="KW-0500">Molybdenum</keyword>
<dbReference type="Gene3D" id="3.90.105.10">
    <property type="entry name" value="Molybdopterin biosynthesis moea protein, domain 2"/>
    <property type="match status" value="1"/>
</dbReference>
<reference evidence="8 9" key="1">
    <citation type="submission" date="2016-11" db="EMBL/GenBank/DDBJ databases">
        <authorList>
            <person name="Varghese N."/>
            <person name="Submissions S."/>
        </authorList>
    </citation>
    <scope>NUCLEOTIDE SEQUENCE [LARGE SCALE GENOMIC DNA]</scope>
    <source>
        <strain evidence="8 9">DSM 29341</strain>
    </source>
</reference>
<dbReference type="InterPro" id="IPR036425">
    <property type="entry name" value="MoaB/Mog-like_dom_sf"/>
</dbReference>
<evidence type="ECO:0000256" key="4">
    <source>
        <dbReference type="ARBA" id="ARBA00023150"/>
    </source>
</evidence>
<dbReference type="Pfam" id="PF03454">
    <property type="entry name" value="MoeA_C"/>
    <property type="match status" value="1"/>
</dbReference>
<feature type="domain" description="MoaB/Mog" evidence="7">
    <location>
        <begin position="190"/>
        <end position="328"/>
    </location>
</feature>
<evidence type="ECO:0000259" key="7">
    <source>
        <dbReference type="SMART" id="SM00852"/>
    </source>
</evidence>
<protein>
    <recommendedName>
        <fullName evidence="6">Molybdopterin molybdenumtransferase</fullName>
        <ecNumber evidence="6">2.10.1.1</ecNumber>
    </recommendedName>
</protein>
<keyword evidence="6" id="KW-0460">Magnesium</keyword>
<comment type="catalytic activity">
    <reaction evidence="5">
        <text>adenylyl-molybdopterin + molybdate = Mo-molybdopterin + AMP + H(+)</text>
        <dbReference type="Rhea" id="RHEA:35047"/>
        <dbReference type="ChEBI" id="CHEBI:15378"/>
        <dbReference type="ChEBI" id="CHEBI:36264"/>
        <dbReference type="ChEBI" id="CHEBI:62727"/>
        <dbReference type="ChEBI" id="CHEBI:71302"/>
        <dbReference type="ChEBI" id="CHEBI:456215"/>
        <dbReference type="EC" id="2.10.1.1"/>
    </reaction>
</comment>
<dbReference type="InterPro" id="IPR005111">
    <property type="entry name" value="MoeA_C_domain_IV"/>
</dbReference>